<accession>A0A434A0I8</accession>
<dbReference type="Proteomes" id="UP000288102">
    <property type="component" value="Unassembled WGS sequence"/>
</dbReference>
<comment type="caution">
    <text evidence="1">The sequence shown here is derived from an EMBL/GenBank/DDBJ whole genome shotgun (WGS) entry which is preliminary data.</text>
</comment>
<dbReference type="RefSeq" id="WP_127340839.1">
    <property type="nucleotide sequence ID" value="NZ_QWDM01000025.1"/>
</dbReference>
<dbReference type="OrthoDB" id="9886057at2"/>
<keyword evidence="2" id="KW-1185">Reference proteome</keyword>
<evidence type="ECO:0000313" key="1">
    <source>
        <dbReference type="EMBL" id="RUT67888.1"/>
    </source>
</evidence>
<proteinExistence type="predicted"/>
<reference evidence="2" key="1">
    <citation type="journal article" date="2019" name="Syst. Appl. Microbiol.">
        <title>Flavobacterium circumlabens sp. nov. and Flavobacterium cupreum sp. nov., two psychrotrophic species isolated from Antarctic environmental samples.</title>
        <authorList>
            <person name="Kralova S."/>
            <person name="Busse H.-J."/>
            <person name="Svec P."/>
            <person name="Maslanova I."/>
            <person name="Stankova E."/>
            <person name="Bartak M."/>
            <person name="Sedlacek I."/>
        </authorList>
    </citation>
    <scope>NUCLEOTIDE SEQUENCE [LARGE SCALE GENOMIC DNA]</scope>
    <source>
        <strain evidence="2">CCM 8825</strain>
    </source>
</reference>
<dbReference type="EMBL" id="QWDM01000025">
    <property type="protein sequence ID" value="RUT67888.1"/>
    <property type="molecule type" value="Genomic_DNA"/>
</dbReference>
<organism evidence="1 2">
    <name type="scientific">Flavobacterium cupreum</name>
    <dbReference type="NCBI Taxonomy" id="2133766"/>
    <lineage>
        <taxon>Bacteria</taxon>
        <taxon>Pseudomonadati</taxon>
        <taxon>Bacteroidota</taxon>
        <taxon>Flavobacteriia</taxon>
        <taxon>Flavobacteriales</taxon>
        <taxon>Flavobacteriaceae</taxon>
        <taxon>Flavobacterium</taxon>
    </lineage>
</organism>
<protein>
    <submittedName>
        <fullName evidence="1">Uncharacterized protein</fullName>
    </submittedName>
</protein>
<evidence type="ECO:0000313" key="2">
    <source>
        <dbReference type="Proteomes" id="UP000288102"/>
    </source>
</evidence>
<name>A0A434A0I8_9FLAO</name>
<gene>
    <name evidence="1" type="ORF">D0817_24140</name>
</gene>
<dbReference type="AlphaFoldDB" id="A0A434A0I8"/>
<sequence>MKKIYLLLVLVFMGLKCNSQVNNFKDLKTEIKVKSFPVKYEKVILKNITINKPIISDLSSQKLIEKIISKELLNKYCEDKDRECKINVKCEVGHSSNGFISLMIISNTIFRSPRDIESMDFYNLIRLKNELFWVKLNRTKDFENRVKKILAVKRTNLECKYQLKDVLMDLYFKDGLSYINIYKDEVCNLLIPIDLKSSDLKYLKLENNKVK</sequence>